<evidence type="ECO:0000259" key="8">
    <source>
        <dbReference type="SMART" id="SM00827"/>
    </source>
</evidence>
<dbReference type="InterPro" id="IPR014043">
    <property type="entry name" value="Acyl_transferase_dom"/>
</dbReference>
<dbReference type="Pfam" id="PF00698">
    <property type="entry name" value="Acyl_transf_1"/>
    <property type="match status" value="1"/>
</dbReference>
<evidence type="ECO:0000256" key="7">
    <source>
        <dbReference type="PIRSR" id="PIRSR000446-1"/>
    </source>
</evidence>
<organism evidence="9 10">
    <name type="scientific">Candidatus Ichthyocystis hellenicum</name>
    <dbReference type="NCBI Taxonomy" id="1561003"/>
    <lineage>
        <taxon>Bacteria</taxon>
        <taxon>Pseudomonadati</taxon>
        <taxon>Pseudomonadota</taxon>
        <taxon>Betaproteobacteria</taxon>
        <taxon>Burkholderiales</taxon>
        <taxon>Candidatus Ichthyocystis</taxon>
    </lineage>
</organism>
<proteinExistence type="inferred from homology"/>
<sequence length="308" mass="33736">MSVAFLFPGQGGQFVGMLNYCRDVSCVRALFEEASDILKRDLWSLVEHGPIEELSLTENTQPAMLVADVALWRMFEKSGKVNKESDIWLAGHSLGEYAALVASGVLSFADALRSVCYRAAVMQDAVPKGQGAMAAVLGLSADEVMGVCNSLSTCGAVVEVVNFNNSSQTVIGGHHAAVEKASVEIKRKGAKKVIFLDMSVPSHSSLMIAAKDKMRDFLETITFFRPTYPVVHNLTADICHDHNLMKDILAEQLSSPVRWSDTIAFIQRQSVRRFVQCGPGNVMVGLLRKIPCIEIFLSSDYCPVDCIW</sequence>
<evidence type="ECO:0000256" key="1">
    <source>
        <dbReference type="ARBA" id="ARBA00013258"/>
    </source>
</evidence>
<dbReference type="InterPro" id="IPR016035">
    <property type="entry name" value="Acyl_Trfase/lysoPLipase"/>
</dbReference>
<dbReference type="Gene3D" id="3.40.366.10">
    <property type="entry name" value="Malonyl-Coenzyme A Acyl Carrier Protein, domain 2"/>
    <property type="match status" value="1"/>
</dbReference>
<dbReference type="NCBIfam" id="TIGR00128">
    <property type="entry name" value="fabD"/>
    <property type="match status" value="1"/>
</dbReference>
<dbReference type="InterPro" id="IPR016036">
    <property type="entry name" value="Malonyl_transacylase_ACP-bd"/>
</dbReference>
<keyword evidence="4 6" id="KW-0012">Acyltransferase</keyword>
<gene>
    <name evidence="9" type="primary">fabD</name>
    <name evidence="9" type="ORF">Ark11_0760</name>
</gene>
<dbReference type="GO" id="GO:0004314">
    <property type="term" value="F:[acyl-carrier-protein] S-malonyltransferase activity"/>
    <property type="evidence" value="ECO:0007669"/>
    <property type="project" value="UniProtKB-EC"/>
</dbReference>
<evidence type="ECO:0000256" key="3">
    <source>
        <dbReference type="ARBA" id="ARBA00022679"/>
    </source>
</evidence>
<keyword evidence="10" id="KW-1185">Reference proteome</keyword>
<reference evidence="10" key="1">
    <citation type="submission" date="2015-11" db="EMBL/GenBank/DDBJ databases">
        <authorList>
            <person name="Seth-Smith H.M.B."/>
        </authorList>
    </citation>
    <scope>NUCLEOTIDE SEQUENCE [LARGE SCALE GENOMIC DNA]</scope>
    <source>
        <strain evidence="10">2013Ark11</strain>
    </source>
</reference>
<evidence type="ECO:0000256" key="2">
    <source>
        <dbReference type="ARBA" id="ARBA00018953"/>
    </source>
</evidence>
<dbReference type="InterPro" id="IPR050858">
    <property type="entry name" value="Mal-CoA-ACP_Trans/PKS_FabD"/>
</dbReference>
<dbReference type="SUPFAM" id="SSF52151">
    <property type="entry name" value="FabD/lysophospholipase-like"/>
    <property type="match status" value="1"/>
</dbReference>
<accession>A0A0S4M1E7</accession>
<comment type="similarity">
    <text evidence="6">Belongs to the fabD family.</text>
</comment>
<dbReference type="GO" id="GO:0006633">
    <property type="term" value="P:fatty acid biosynthetic process"/>
    <property type="evidence" value="ECO:0007669"/>
    <property type="project" value="TreeGrafter"/>
</dbReference>
<dbReference type="EMBL" id="LN906597">
    <property type="protein sequence ID" value="CUT17593.1"/>
    <property type="molecule type" value="Genomic_DNA"/>
</dbReference>
<dbReference type="GO" id="GO:0005829">
    <property type="term" value="C:cytosol"/>
    <property type="evidence" value="ECO:0007669"/>
    <property type="project" value="TreeGrafter"/>
</dbReference>
<dbReference type="InterPro" id="IPR001227">
    <property type="entry name" value="Ac_transferase_dom_sf"/>
</dbReference>
<keyword evidence="3 6" id="KW-0808">Transferase</keyword>
<dbReference type="PANTHER" id="PTHR42681">
    <property type="entry name" value="MALONYL-COA-ACYL CARRIER PROTEIN TRANSACYLASE, MITOCHONDRIAL"/>
    <property type="match status" value="1"/>
</dbReference>
<dbReference type="AlphaFoldDB" id="A0A0S4M1E7"/>
<dbReference type="InterPro" id="IPR004410">
    <property type="entry name" value="Malonyl_CoA-ACP_transAc_FabD"/>
</dbReference>
<dbReference type="FunFam" id="3.30.70.250:FF:000001">
    <property type="entry name" value="Malonyl CoA-acyl carrier protein transacylase"/>
    <property type="match status" value="1"/>
</dbReference>
<feature type="active site" evidence="7">
    <location>
        <position position="93"/>
    </location>
</feature>
<dbReference type="PANTHER" id="PTHR42681:SF1">
    <property type="entry name" value="MALONYL-COA-ACYL CARRIER PROTEIN TRANSACYLASE, MITOCHONDRIAL"/>
    <property type="match status" value="1"/>
</dbReference>
<dbReference type="PATRIC" id="fig|1561003.3.peg.768"/>
<name>A0A0S4M1E7_9BURK</name>
<dbReference type="Gene3D" id="3.30.70.250">
    <property type="entry name" value="Malonyl-CoA ACP transacylase, ACP-binding"/>
    <property type="match status" value="1"/>
</dbReference>
<feature type="domain" description="Malonyl-CoA:ACP transacylase (MAT)" evidence="8">
    <location>
        <begin position="6"/>
        <end position="301"/>
    </location>
</feature>
<dbReference type="RefSeq" id="WP_092342987.1">
    <property type="nucleotide sequence ID" value="NZ_FLSL01000100.1"/>
</dbReference>
<evidence type="ECO:0000313" key="10">
    <source>
        <dbReference type="Proteomes" id="UP000198651"/>
    </source>
</evidence>
<evidence type="ECO:0000256" key="5">
    <source>
        <dbReference type="ARBA" id="ARBA00048462"/>
    </source>
</evidence>
<evidence type="ECO:0000256" key="4">
    <source>
        <dbReference type="ARBA" id="ARBA00023315"/>
    </source>
</evidence>
<evidence type="ECO:0000256" key="6">
    <source>
        <dbReference type="PIRNR" id="PIRNR000446"/>
    </source>
</evidence>
<comment type="catalytic activity">
    <reaction evidence="5 6">
        <text>holo-[ACP] + malonyl-CoA = malonyl-[ACP] + CoA</text>
        <dbReference type="Rhea" id="RHEA:41792"/>
        <dbReference type="Rhea" id="RHEA-COMP:9623"/>
        <dbReference type="Rhea" id="RHEA-COMP:9685"/>
        <dbReference type="ChEBI" id="CHEBI:57287"/>
        <dbReference type="ChEBI" id="CHEBI:57384"/>
        <dbReference type="ChEBI" id="CHEBI:64479"/>
        <dbReference type="ChEBI" id="CHEBI:78449"/>
        <dbReference type="EC" id="2.3.1.39"/>
    </reaction>
</comment>
<protein>
    <recommendedName>
        <fullName evidence="2 6">Malonyl CoA-acyl carrier protein transacylase</fullName>
        <ecNumber evidence="1 6">2.3.1.39</ecNumber>
    </recommendedName>
</protein>
<dbReference type="SUPFAM" id="SSF55048">
    <property type="entry name" value="Probable ACP-binding domain of malonyl-CoA ACP transacylase"/>
    <property type="match status" value="1"/>
</dbReference>
<dbReference type="OrthoDB" id="9808564at2"/>
<dbReference type="STRING" id="1561003.Ark11_0760"/>
<dbReference type="EC" id="2.3.1.39" evidence="1 6"/>
<dbReference type="SMART" id="SM00827">
    <property type="entry name" value="PKS_AT"/>
    <property type="match status" value="1"/>
</dbReference>
<dbReference type="PIRSF" id="PIRSF000446">
    <property type="entry name" value="Mct"/>
    <property type="match status" value="1"/>
</dbReference>
<dbReference type="InterPro" id="IPR024925">
    <property type="entry name" value="Malonyl_CoA-ACP_transAc"/>
</dbReference>
<feature type="active site" evidence="7">
    <location>
        <position position="203"/>
    </location>
</feature>
<evidence type="ECO:0000313" key="9">
    <source>
        <dbReference type="EMBL" id="CUT17593.1"/>
    </source>
</evidence>
<dbReference type="Proteomes" id="UP000198651">
    <property type="component" value="Chromosome I"/>
</dbReference>